<dbReference type="GO" id="GO:0005524">
    <property type="term" value="F:ATP binding"/>
    <property type="evidence" value="ECO:0007669"/>
    <property type="project" value="UniProtKB-KW"/>
</dbReference>
<evidence type="ECO:0000256" key="4">
    <source>
        <dbReference type="SAM" id="Coils"/>
    </source>
</evidence>
<evidence type="ECO:0000313" key="7">
    <source>
        <dbReference type="Proteomes" id="UP000262969"/>
    </source>
</evidence>
<keyword evidence="4" id="KW-0175">Coiled coil</keyword>
<dbReference type="PROSITE" id="PS50893">
    <property type="entry name" value="ABC_TRANSPORTER_2"/>
    <property type="match status" value="2"/>
</dbReference>
<dbReference type="FunFam" id="3.40.50.300:FF:000011">
    <property type="entry name" value="Putative ABC transporter ATP-binding component"/>
    <property type="match status" value="1"/>
</dbReference>
<sequence>MIELGINNLTKYYGATKIFENITFDIKTGERIGLIGQNGCGKTTILKIMMCLEDYQEGDIHLRKGAKIGYLNQIPIYDKEIKTIEVIRAAFEQISIIKNQMNQLEIQFENLKGTELEKAIHQYGSLSEQYELDGGYELETRINKITEGLQITDNLKELSFNNLSGGEKTRVILAKILLEEPDILLLDEPTNHLDLETIGWLEGFLKEYKGSVLIISHDRYFLDSVVNKVVELEYSRANIYYGNYSYFVIEKERRFLIDYKNYQNQQKKIEQMENQIKRYRIWGEMRDSDKMFKRAKELEKRLEKMEVLGRPVLDSKKVRFDQDIVNRTGKLVLEVEDISKSFEEKTLLKNINLNIFYQDSACIIGKNGSGKSTFLKMILGELDADAGTIKLGSQVKIGYLPQHVRFEDEEQTILEYFSRLHNITNEMARGQLARVLFFKEDVNKKIKILSGGEKSRLKLCSLTFEKVNFMILDEPTNHLDIDSREVLEETLAEYEGTLLFVSHDRYFINKVADKIIEIEDYEINTYDGDYNYYLEAVKKKKDNSISVINNLKVESNKVVQIKKSDDSIRSKNADAQRTKHLALIEETIEKMEIKLKALENEMNTYNSDIKYLEDIFLEKQNIEKELEAVYEEWEKLISNS</sequence>
<dbReference type="InterPro" id="IPR003439">
    <property type="entry name" value="ABC_transporter-like_ATP-bd"/>
</dbReference>
<keyword evidence="1" id="KW-0677">Repeat</keyword>
<dbReference type="GO" id="GO:0003676">
    <property type="term" value="F:nucleic acid binding"/>
    <property type="evidence" value="ECO:0007669"/>
    <property type="project" value="UniProtKB-ARBA"/>
</dbReference>
<dbReference type="Proteomes" id="UP000262969">
    <property type="component" value="Unassembled WGS sequence"/>
</dbReference>
<dbReference type="EMBL" id="DPVV01000295">
    <property type="protein sequence ID" value="HCL02540.1"/>
    <property type="molecule type" value="Genomic_DNA"/>
</dbReference>
<feature type="domain" description="ABC transporter" evidence="5">
    <location>
        <begin position="333"/>
        <end position="545"/>
    </location>
</feature>
<dbReference type="InterPro" id="IPR051309">
    <property type="entry name" value="ABCF_ATPase"/>
</dbReference>
<reference evidence="6 7" key="1">
    <citation type="journal article" date="2018" name="Nat. Biotechnol.">
        <title>A standardized bacterial taxonomy based on genome phylogeny substantially revises the tree of life.</title>
        <authorList>
            <person name="Parks D.H."/>
            <person name="Chuvochina M."/>
            <person name="Waite D.W."/>
            <person name="Rinke C."/>
            <person name="Skarshewski A."/>
            <person name="Chaumeil P.A."/>
            <person name="Hugenholtz P."/>
        </authorList>
    </citation>
    <scope>NUCLEOTIDE SEQUENCE [LARGE SCALE GENOMIC DNA]</scope>
    <source>
        <strain evidence="6">UBA11728</strain>
    </source>
</reference>
<keyword evidence="2" id="KW-0547">Nucleotide-binding</keyword>
<dbReference type="Gene3D" id="3.40.50.300">
    <property type="entry name" value="P-loop containing nucleotide triphosphate hydrolases"/>
    <property type="match status" value="2"/>
</dbReference>
<evidence type="ECO:0000259" key="5">
    <source>
        <dbReference type="PROSITE" id="PS50893"/>
    </source>
</evidence>
<dbReference type="PROSITE" id="PS00211">
    <property type="entry name" value="ABC_TRANSPORTER_1"/>
    <property type="match status" value="2"/>
</dbReference>
<dbReference type="InterPro" id="IPR037118">
    <property type="entry name" value="Val-tRNA_synth_C_sf"/>
</dbReference>
<dbReference type="Gene3D" id="1.10.287.380">
    <property type="entry name" value="Valyl-tRNA synthetase, C-terminal domain"/>
    <property type="match status" value="1"/>
</dbReference>
<dbReference type="PANTHER" id="PTHR42855">
    <property type="entry name" value="ABC TRANSPORTER ATP-BINDING SUBUNIT"/>
    <property type="match status" value="1"/>
</dbReference>
<dbReference type="CDD" id="cd03221">
    <property type="entry name" value="ABCF_EF-3"/>
    <property type="match status" value="2"/>
</dbReference>
<evidence type="ECO:0000313" key="6">
    <source>
        <dbReference type="EMBL" id="HCL02540.1"/>
    </source>
</evidence>
<dbReference type="InterPro" id="IPR027417">
    <property type="entry name" value="P-loop_NTPase"/>
</dbReference>
<dbReference type="InterPro" id="IPR003593">
    <property type="entry name" value="AAA+_ATPase"/>
</dbReference>
<evidence type="ECO:0000256" key="2">
    <source>
        <dbReference type="ARBA" id="ARBA00022741"/>
    </source>
</evidence>
<dbReference type="SUPFAM" id="SSF52540">
    <property type="entry name" value="P-loop containing nucleoside triphosphate hydrolases"/>
    <property type="match status" value="2"/>
</dbReference>
<dbReference type="Pfam" id="PF12848">
    <property type="entry name" value="ABC_tran_Xtn"/>
    <property type="match status" value="1"/>
</dbReference>
<comment type="caution">
    <text evidence="6">The sequence shown here is derived from an EMBL/GenBank/DDBJ whole genome shotgun (WGS) entry which is preliminary data.</text>
</comment>
<feature type="coiled-coil region" evidence="4">
    <location>
        <begin position="581"/>
        <end position="639"/>
    </location>
</feature>
<dbReference type="PANTHER" id="PTHR42855:SF2">
    <property type="entry name" value="DRUG RESISTANCE ABC TRANSPORTER,ATP-BINDING PROTEIN"/>
    <property type="match status" value="1"/>
</dbReference>
<feature type="domain" description="ABC transporter" evidence="5">
    <location>
        <begin position="4"/>
        <end position="285"/>
    </location>
</feature>
<evidence type="ECO:0000256" key="3">
    <source>
        <dbReference type="ARBA" id="ARBA00022840"/>
    </source>
</evidence>
<dbReference type="FunFam" id="3.40.50.300:FF:000309">
    <property type="entry name" value="ABC transporter ATP-binding protein"/>
    <property type="match status" value="1"/>
</dbReference>
<keyword evidence="3 6" id="KW-0067">ATP-binding</keyword>
<accession>A0A3D2X5X2</accession>
<protein>
    <submittedName>
        <fullName evidence="6">ABC transporter ATP-binding protein</fullName>
    </submittedName>
</protein>
<proteinExistence type="predicted"/>
<dbReference type="InterPro" id="IPR017871">
    <property type="entry name" value="ABC_transporter-like_CS"/>
</dbReference>
<evidence type="ECO:0000256" key="1">
    <source>
        <dbReference type="ARBA" id="ARBA00022737"/>
    </source>
</evidence>
<dbReference type="NCBIfam" id="NF000355">
    <property type="entry name" value="ribo_prot_ABC_F"/>
    <property type="match status" value="1"/>
</dbReference>
<dbReference type="AlphaFoldDB" id="A0A3D2X5X2"/>
<dbReference type="GO" id="GO:0016887">
    <property type="term" value="F:ATP hydrolysis activity"/>
    <property type="evidence" value="ECO:0007669"/>
    <property type="project" value="InterPro"/>
</dbReference>
<feature type="coiled-coil region" evidence="4">
    <location>
        <begin position="87"/>
        <end position="114"/>
    </location>
</feature>
<feature type="coiled-coil region" evidence="4">
    <location>
        <begin position="262"/>
        <end position="308"/>
    </location>
</feature>
<gene>
    <name evidence="6" type="ORF">DHW61_09015</name>
</gene>
<name>A0A3D2X5X2_9FIRM</name>
<dbReference type="SMART" id="SM00382">
    <property type="entry name" value="AAA"/>
    <property type="match status" value="2"/>
</dbReference>
<dbReference type="InterPro" id="IPR032781">
    <property type="entry name" value="ABC_tran_Xtn"/>
</dbReference>
<organism evidence="6 7">
    <name type="scientific">Lachnoclostridium phytofermentans</name>
    <dbReference type="NCBI Taxonomy" id="66219"/>
    <lineage>
        <taxon>Bacteria</taxon>
        <taxon>Bacillati</taxon>
        <taxon>Bacillota</taxon>
        <taxon>Clostridia</taxon>
        <taxon>Lachnospirales</taxon>
        <taxon>Lachnospiraceae</taxon>
    </lineage>
</organism>
<dbReference type="Pfam" id="PF00005">
    <property type="entry name" value="ABC_tran"/>
    <property type="match status" value="2"/>
</dbReference>